<reference evidence="4" key="1">
    <citation type="journal article" date="2019" name="Int. J. Syst. Evol. Microbiol.">
        <title>The Global Catalogue of Microorganisms (GCM) 10K type strain sequencing project: providing services to taxonomists for standard genome sequencing and annotation.</title>
        <authorList>
            <consortium name="The Broad Institute Genomics Platform"/>
            <consortium name="The Broad Institute Genome Sequencing Center for Infectious Disease"/>
            <person name="Wu L."/>
            <person name="Ma J."/>
        </authorList>
    </citation>
    <scope>NUCLEOTIDE SEQUENCE [LARGE SCALE GENOMIC DNA]</scope>
    <source>
        <strain evidence="4">NBRC 106348</strain>
    </source>
</reference>
<dbReference type="Pfam" id="PF00754">
    <property type="entry name" value="F5_F8_type_C"/>
    <property type="match status" value="3"/>
</dbReference>
<dbReference type="InterPro" id="IPR051941">
    <property type="entry name" value="BG_Antigen-Binding_Lectin"/>
</dbReference>
<keyword evidence="4" id="KW-1185">Reference proteome</keyword>
<dbReference type="PANTHER" id="PTHR45713:SF6">
    <property type="entry name" value="F5_8 TYPE C DOMAIN-CONTAINING PROTEIN"/>
    <property type="match status" value="1"/>
</dbReference>
<evidence type="ECO:0000259" key="2">
    <source>
        <dbReference type="PROSITE" id="PS50022"/>
    </source>
</evidence>
<evidence type="ECO:0000313" key="3">
    <source>
        <dbReference type="EMBL" id="GMA26600.1"/>
    </source>
</evidence>
<dbReference type="EMBL" id="BSUK01000001">
    <property type="protein sequence ID" value="GMA26600.1"/>
    <property type="molecule type" value="Genomic_DNA"/>
</dbReference>
<protein>
    <recommendedName>
        <fullName evidence="2">F5/8 type C domain-containing protein</fullName>
    </recommendedName>
</protein>
<dbReference type="PROSITE" id="PS50022">
    <property type="entry name" value="FA58C_3"/>
    <property type="match status" value="2"/>
</dbReference>
<dbReference type="Gene3D" id="2.60.120.260">
    <property type="entry name" value="Galactose-binding domain-like"/>
    <property type="match status" value="3"/>
</dbReference>
<dbReference type="InterPro" id="IPR008979">
    <property type="entry name" value="Galactose-bd-like_sf"/>
</dbReference>
<dbReference type="SUPFAM" id="SSF49785">
    <property type="entry name" value="Galactose-binding domain-like"/>
    <property type="match status" value="3"/>
</dbReference>
<dbReference type="PANTHER" id="PTHR45713">
    <property type="entry name" value="FTP DOMAIN-CONTAINING PROTEIN"/>
    <property type="match status" value="1"/>
</dbReference>
<gene>
    <name evidence="3" type="ORF">GCM10025864_43590</name>
</gene>
<feature type="chain" id="PRO_5046418825" description="F5/8 type C domain-containing protein" evidence="1">
    <location>
        <begin position="41"/>
        <end position="1307"/>
    </location>
</feature>
<feature type="signal peptide" evidence="1">
    <location>
        <begin position="1"/>
        <end position="40"/>
    </location>
</feature>
<feature type="domain" description="F5/8 type C" evidence="2">
    <location>
        <begin position="639"/>
        <end position="794"/>
    </location>
</feature>
<evidence type="ECO:0000256" key="1">
    <source>
        <dbReference type="SAM" id="SignalP"/>
    </source>
</evidence>
<name>A0ABQ6I7T6_9MICO</name>
<dbReference type="Proteomes" id="UP001157091">
    <property type="component" value="Unassembled WGS sequence"/>
</dbReference>
<proteinExistence type="predicted"/>
<keyword evidence="1" id="KW-0732">Signal</keyword>
<accession>A0ABQ6I7T6</accession>
<sequence length="1307" mass="137133">METMSSPRGRRARDLFRRAVVGVAAAAVAIPGAAIAPAVAAGAPASAQRAAYDAPDPIAAQYYAALLRHTRWAETVWDSSAGVFKAADFDFDVVLGNAVLLTHGDYDEKLAGVSKDVLRQQTVATIEHYAALNRLVNPKGTWGKQLFWDSTFESYFLDAGRLLWDDLDAQTQANLTTIAVGQAKYTADLDYGQDPLSGTWTADWPTGKYDGDTAQEESGVYGQALAPGLAWAPDDADAGRWSTQFGDWLRNAAGQPTADANNPAVVAGKPISSNTTHNIYDTYVVDNHGSVEPHYQSDIWRSGGRNAIQFILNDQPLPAILTQQPNSAELWRSLELLMSDQGEPFMPMKNDREFLYGRDVLPVAFVGQVLRDPDAVRAEANLADALADYQAYAPTDRLTKFSGEPKYEPEARAEIGIAYLLHVHAAESADGVVEPTSEADFFSHLAGVRDYGDEAGLTVQQSADAWAGASSRAGYVKFPWAPQHDSWLFYESDTTPFLYPRTSTPVDDRTTTTYTAPRDGFEGTASMFRLGGGYAGQVTLPTGGAAYASSGAGRDDGTVTVRNLDMSGYDGLDGSRTYTTAEGSTTESLPVTRPADPADAQAARVDDLALTMPVTARYVRMLGEQGDTKYGYSLYALHVYGTDGSATADLAAGRPATASSEDAANGRTAVRVTDGDPATRWAVSTAERTRADSWVQVDLGTEQTVGAVRLAWEAAAGARYLVQTSTDGVTWTTRTAYGAANPLDTNAKRVDSVDLTPSGASSPAPVEARYVRMQGVQGDASYGYSLYSFRAYTPAGVDAAAGRPATASSAASGNPASAVTDASATTRWAVSVADRSRDDSWLQVDLGTPTQVASVQLAWEAAAGRQYRVQTSLDGTTWTDAATFRYTGDQITSTRGNWLDVDGKAGFVVRGSAAPVTVSREDDAHHVVRLADSPDGATSPFLVEMLPGDASATKSEAALPQPTTGDAGLLASTLDGYLSLFNLTGSEITTQVTLPYGGGDVSLFEGRQKLGASSSTLTVTVPAGTAGVLAPRFEVPVSAARRGLETTVEDGRTLTVQGGSAGTLSVKNVETGDRRTAVVTSQRPATVTFATASPFPVQDLALSTITFPGSVLPDGMTSPARAVDGDPATSWTPGPDGRMVVDLGAARAVGSVVLQWDGTKVPASVVSVSDDGLTFHDVGGTSKGAPTGVVHVGATTRYVAVSTQWKDGDADLASLAAVPPGAAQDPVPALTVVAPDRTVQGLPELVGVHVSSRGTLLGGAVRVSVDGAPVRTATLLLGTTVVALPATLSAGRHTLDVAYLGAPPRPR</sequence>
<feature type="domain" description="F5/8 type C" evidence="2">
    <location>
        <begin position="795"/>
        <end position="880"/>
    </location>
</feature>
<evidence type="ECO:0000313" key="4">
    <source>
        <dbReference type="Proteomes" id="UP001157091"/>
    </source>
</evidence>
<dbReference type="InterPro" id="IPR000421">
    <property type="entry name" value="FA58C"/>
</dbReference>
<comment type="caution">
    <text evidence="3">The sequence shown here is derived from an EMBL/GenBank/DDBJ whole genome shotgun (WGS) entry which is preliminary data.</text>
</comment>
<organism evidence="3 4">
    <name type="scientific">Luteimicrobium album</name>
    <dbReference type="NCBI Taxonomy" id="1054550"/>
    <lineage>
        <taxon>Bacteria</taxon>
        <taxon>Bacillati</taxon>
        <taxon>Actinomycetota</taxon>
        <taxon>Actinomycetes</taxon>
        <taxon>Micrococcales</taxon>
        <taxon>Luteimicrobium</taxon>
    </lineage>
</organism>